<dbReference type="Proteomes" id="UP000245865">
    <property type="component" value="Unassembled WGS sequence"/>
</dbReference>
<accession>A0A316JC47</accession>
<keyword evidence="1" id="KW-0472">Membrane</keyword>
<evidence type="ECO:0000256" key="1">
    <source>
        <dbReference type="SAM" id="Phobius"/>
    </source>
</evidence>
<gene>
    <name evidence="2" type="ORF">DKP76_07240</name>
</gene>
<feature type="transmembrane region" description="Helical" evidence="1">
    <location>
        <begin position="12"/>
        <end position="34"/>
    </location>
</feature>
<evidence type="ECO:0008006" key="4">
    <source>
        <dbReference type="Google" id="ProtNLM"/>
    </source>
</evidence>
<name>A0A316JC47_9HYPH</name>
<keyword evidence="1" id="KW-0812">Transmembrane</keyword>
<sequence>MKSDADGGFSSVILALAVVLYITIVCLTFAGLVATKPTVGIAFLEFVKEYGAIVAGIPVLIAVLVAKQQLDASNRQHVATLKRSFQKELDALNTAKSSLIVVLNLSAHEIIKKCTAGNILPSILSGNEAELIIDNLPKRIAEAILWCNEEINRSIVRYGLGQLDLSQFDERLQFIQIRAKLALGDVQAIYDERAKYWS</sequence>
<organism evidence="2 3">
    <name type="scientific">Falsochrobactrum shanghaiense</name>
    <dbReference type="NCBI Taxonomy" id="2201899"/>
    <lineage>
        <taxon>Bacteria</taxon>
        <taxon>Pseudomonadati</taxon>
        <taxon>Pseudomonadota</taxon>
        <taxon>Alphaproteobacteria</taxon>
        <taxon>Hyphomicrobiales</taxon>
        <taxon>Brucellaceae</taxon>
        <taxon>Falsochrobactrum</taxon>
    </lineage>
</organism>
<keyword evidence="3" id="KW-1185">Reference proteome</keyword>
<evidence type="ECO:0000313" key="3">
    <source>
        <dbReference type="Proteomes" id="UP000245865"/>
    </source>
</evidence>
<keyword evidence="1" id="KW-1133">Transmembrane helix</keyword>
<protein>
    <recommendedName>
        <fullName evidence="4">DUF4760 domain-containing protein</fullName>
    </recommendedName>
</protein>
<dbReference type="RefSeq" id="WP_109705742.1">
    <property type="nucleotide sequence ID" value="NZ_QGDB01000002.1"/>
</dbReference>
<dbReference type="EMBL" id="QGDB01000002">
    <property type="protein sequence ID" value="PWL18848.1"/>
    <property type="molecule type" value="Genomic_DNA"/>
</dbReference>
<dbReference type="OrthoDB" id="9984717at2"/>
<feature type="transmembrane region" description="Helical" evidence="1">
    <location>
        <begin position="46"/>
        <end position="66"/>
    </location>
</feature>
<evidence type="ECO:0000313" key="2">
    <source>
        <dbReference type="EMBL" id="PWL18848.1"/>
    </source>
</evidence>
<comment type="caution">
    <text evidence="2">The sequence shown here is derived from an EMBL/GenBank/DDBJ whole genome shotgun (WGS) entry which is preliminary data.</text>
</comment>
<reference evidence="2 3" key="1">
    <citation type="submission" date="2018-05" db="EMBL/GenBank/DDBJ databases">
        <title>Comparative genomic sequence analysis between strain HN4 and CCM 8460T (Falsochrobactrum ovis) will provide more evidence to prove that HN4 is a new species of Falsochrobactrum.</title>
        <authorList>
            <person name="Lyu W."/>
            <person name="Sun L."/>
            <person name="Yao L."/>
        </authorList>
    </citation>
    <scope>NUCLEOTIDE SEQUENCE [LARGE SCALE GENOMIC DNA]</scope>
    <source>
        <strain evidence="2 3">HN4</strain>
    </source>
</reference>
<dbReference type="AlphaFoldDB" id="A0A316JC47"/>
<proteinExistence type="predicted"/>